<accession>A0A7M7G4D1</accession>
<organism evidence="5 6">
    <name type="scientific">Strongylocentrotus purpuratus</name>
    <name type="common">Purple sea urchin</name>
    <dbReference type="NCBI Taxonomy" id="7668"/>
    <lineage>
        <taxon>Eukaryota</taxon>
        <taxon>Metazoa</taxon>
        <taxon>Echinodermata</taxon>
        <taxon>Eleutherozoa</taxon>
        <taxon>Echinozoa</taxon>
        <taxon>Echinoidea</taxon>
        <taxon>Euechinoidea</taxon>
        <taxon>Echinacea</taxon>
        <taxon>Camarodonta</taxon>
        <taxon>Echinidea</taxon>
        <taxon>Strongylocentrotidae</taxon>
        <taxon>Strongylocentrotus</taxon>
    </lineage>
</organism>
<dbReference type="InterPro" id="IPR047367">
    <property type="entry name" value="Tudor_AKAP1"/>
</dbReference>
<name>A0A7M7G4D1_STRPU</name>
<feature type="transmembrane region" description="Helical" evidence="3">
    <location>
        <begin position="6"/>
        <end position="27"/>
    </location>
</feature>
<keyword evidence="3" id="KW-0812">Transmembrane</keyword>
<feature type="compositionally biased region" description="Polar residues" evidence="2">
    <location>
        <begin position="218"/>
        <end position="243"/>
    </location>
</feature>
<dbReference type="KEGG" id="spu:763319"/>
<evidence type="ECO:0000256" key="2">
    <source>
        <dbReference type="SAM" id="MobiDB-lite"/>
    </source>
</evidence>
<dbReference type="GO" id="GO:0034237">
    <property type="term" value="F:protein kinase A regulatory subunit binding"/>
    <property type="evidence" value="ECO:0000318"/>
    <property type="project" value="GO_Central"/>
</dbReference>
<dbReference type="InterPro" id="IPR004087">
    <property type="entry name" value="KH_dom"/>
</dbReference>
<dbReference type="Gene3D" id="2.40.50.90">
    <property type="match status" value="1"/>
</dbReference>
<dbReference type="InterPro" id="IPR035437">
    <property type="entry name" value="SNase_OB-fold_sf"/>
</dbReference>
<feature type="compositionally biased region" description="Polar residues" evidence="2">
    <location>
        <begin position="297"/>
        <end position="327"/>
    </location>
</feature>
<dbReference type="InterPro" id="IPR050621">
    <property type="entry name" value="Tudor_domain_containing"/>
</dbReference>
<dbReference type="PANTHER" id="PTHR22948:SF65">
    <property type="entry name" value="A-KINASE ANCHORING PROTEIN 1"/>
    <property type="match status" value="1"/>
</dbReference>
<dbReference type="GO" id="GO:0003723">
    <property type="term" value="F:RNA binding"/>
    <property type="evidence" value="ECO:0007669"/>
    <property type="project" value="UniProtKB-UniRule"/>
</dbReference>
<dbReference type="InterPro" id="IPR047368">
    <property type="entry name" value="KH-I_AKAP1"/>
</dbReference>
<protein>
    <recommendedName>
        <fullName evidence="4">Tudor domain-containing protein</fullName>
    </recommendedName>
</protein>
<evidence type="ECO:0000313" key="6">
    <source>
        <dbReference type="Proteomes" id="UP000007110"/>
    </source>
</evidence>
<dbReference type="Gene3D" id="2.30.30.140">
    <property type="match status" value="1"/>
</dbReference>
<keyword evidence="6" id="KW-1185">Reference proteome</keyword>
<dbReference type="PROSITE" id="PS50084">
    <property type="entry name" value="KH_TYPE_1"/>
    <property type="match status" value="1"/>
</dbReference>
<feature type="compositionally biased region" description="Polar residues" evidence="2">
    <location>
        <begin position="335"/>
        <end position="344"/>
    </location>
</feature>
<dbReference type="OrthoDB" id="10069557at2759"/>
<evidence type="ECO:0000256" key="3">
    <source>
        <dbReference type="SAM" id="Phobius"/>
    </source>
</evidence>
<dbReference type="SMART" id="SM00322">
    <property type="entry name" value="KH"/>
    <property type="match status" value="1"/>
</dbReference>
<keyword evidence="3" id="KW-1133">Transmembrane helix</keyword>
<dbReference type="InterPro" id="IPR036612">
    <property type="entry name" value="KH_dom_type_1_sf"/>
</dbReference>
<proteinExistence type="predicted"/>
<dbReference type="PROSITE" id="PS50304">
    <property type="entry name" value="TUDOR"/>
    <property type="match status" value="1"/>
</dbReference>
<dbReference type="RefSeq" id="XP_003726488.2">
    <property type="nucleotide sequence ID" value="XM_003726440.3"/>
</dbReference>
<dbReference type="OMA" id="VEVGHET"/>
<dbReference type="Pfam" id="PF00013">
    <property type="entry name" value="KH_1"/>
    <property type="match status" value="1"/>
</dbReference>
<dbReference type="CDD" id="cd22395">
    <property type="entry name" value="KH-I_AKAP1"/>
    <property type="match status" value="1"/>
</dbReference>
<dbReference type="EnsemblMetazoa" id="XM_003726440">
    <property type="protein sequence ID" value="XP_003726488"/>
    <property type="gene ID" value="LOC763319"/>
</dbReference>
<dbReference type="Pfam" id="PF00567">
    <property type="entry name" value="TUDOR"/>
    <property type="match status" value="1"/>
</dbReference>
<dbReference type="Gene3D" id="3.30.1370.10">
    <property type="entry name" value="K Homology domain, type 1"/>
    <property type="match status" value="1"/>
</dbReference>
<dbReference type="InterPro" id="IPR002999">
    <property type="entry name" value="Tudor"/>
</dbReference>
<evidence type="ECO:0000259" key="4">
    <source>
        <dbReference type="PROSITE" id="PS50304"/>
    </source>
</evidence>
<dbReference type="AlphaFoldDB" id="A0A7M7G4D1"/>
<dbReference type="EnsemblMetazoa" id="XM_001199246">
    <property type="protein sequence ID" value="XP_001199246"/>
    <property type="gene ID" value="LOC763319"/>
</dbReference>
<feature type="region of interest" description="Disordered" evidence="2">
    <location>
        <begin position="296"/>
        <end position="344"/>
    </location>
</feature>
<dbReference type="SUPFAM" id="SSF54791">
    <property type="entry name" value="Eukaryotic type KH-domain (KH-domain type I)"/>
    <property type="match status" value="1"/>
</dbReference>
<dbReference type="PANTHER" id="PTHR22948">
    <property type="entry name" value="TUDOR DOMAIN CONTAINING PROTEIN"/>
    <property type="match status" value="1"/>
</dbReference>
<dbReference type="GO" id="GO:0016020">
    <property type="term" value="C:membrane"/>
    <property type="evidence" value="ECO:0000318"/>
    <property type="project" value="GO_Central"/>
</dbReference>
<dbReference type="SMART" id="SM00333">
    <property type="entry name" value="TUDOR"/>
    <property type="match status" value="1"/>
</dbReference>
<reference evidence="6" key="1">
    <citation type="submission" date="2015-02" db="EMBL/GenBank/DDBJ databases">
        <title>Genome sequencing for Strongylocentrotus purpuratus.</title>
        <authorList>
            <person name="Murali S."/>
            <person name="Liu Y."/>
            <person name="Vee V."/>
            <person name="English A."/>
            <person name="Wang M."/>
            <person name="Skinner E."/>
            <person name="Han Y."/>
            <person name="Muzny D.M."/>
            <person name="Worley K.C."/>
            <person name="Gibbs R.A."/>
        </authorList>
    </citation>
    <scope>NUCLEOTIDE SEQUENCE</scope>
</reference>
<dbReference type="Proteomes" id="UP000007110">
    <property type="component" value="Unassembled WGS sequence"/>
</dbReference>
<feature type="region of interest" description="Disordered" evidence="2">
    <location>
        <begin position="428"/>
        <end position="448"/>
    </location>
</feature>
<dbReference type="RefSeq" id="XP_001199246.3">
    <property type="nucleotide sequence ID" value="XM_001199246.4"/>
</dbReference>
<dbReference type="InterPro" id="IPR004088">
    <property type="entry name" value="KH_dom_type_1"/>
</dbReference>
<feature type="domain" description="Tudor" evidence="4">
    <location>
        <begin position="504"/>
        <end position="562"/>
    </location>
</feature>
<dbReference type="CDD" id="cd20407">
    <property type="entry name" value="Tudor_AKAP1"/>
    <property type="match status" value="1"/>
</dbReference>
<evidence type="ECO:0000313" key="5">
    <source>
        <dbReference type="EnsemblMetazoa" id="XP_001199246"/>
    </source>
</evidence>
<feature type="region of interest" description="Disordered" evidence="2">
    <location>
        <begin position="201"/>
        <end position="277"/>
    </location>
</feature>
<keyword evidence="3" id="KW-0472">Membrane</keyword>
<sequence length="671" mass="72762">MAQLRYAKAVACGTALTAAGLAGYYLYTRNNLKKAKMKEKVEEGDIVGEENVGSGTQAIEARLQQEAKQELNMANAGHEANAKKCDSKNVGSCTNGCPPDIEAIEKVLEKLSAEDAQNTRNENENVVNKERQIEETITNVVDDFMMECSMDTNASSGSSLNASNEHIMEDLQALEESIPNPIHEITASTQPQPIQEAIVPTKRQSCESMRPPLDNVNRKTSSITNGNVLDNQTSTRASTTNSKSGRKAKHVNNAPVYNGKGSIASGKKGGNKKGNDLSKLQTVDWASSVLLDEKAHSSNGTSLGNNESNSTGYDVSSEVNSEGSSIDSGHGSRDSGASASPAAITQASAMKEGPVMYQFEFPSKLCGRLIGKSGKNIRELKDKTGAKVILKNVPYSTSHQICVVEGLRGEVDGALAYIKKKFPSVDLSRRANTQQQKKNKSPDMTQLHLPEETPNSILISSVVSGGHIFIQQPVHQTYQGLNVQDNLMTQIYQQADMTPQLPRPIENGVICAAPVMDGWYRAQVVEVTHETDEVDVRFLDYGGYARVEAYALRQIRSDFLGLPFQATECYMSNIAPLPGDADFSESCRIFIEQLAQSIGVMQATISGYSVDGIPFIEIFFIDSFGKSQSLNKELVNQGLVSWYEGTEAAEPSPDAVTNGALYSMETLVRPS</sequence>
<reference evidence="5" key="2">
    <citation type="submission" date="2021-01" db="UniProtKB">
        <authorList>
            <consortium name="EnsemblMetazoa"/>
        </authorList>
    </citation>
    <scope>IDENTIFICATION</scope>
</reference>
<dbReference type="InParanoid" id="A0A7M7G4D1"/>
<dbReference type="GeneID" id="763319"/>
<keyword evidence="1" id="KW-0694">RNA-binding</keyword>
<dbReference type="GO" id="GO:0005739">
    <property type="term" value="C:mitochondrion"/>
    <property type="evidence" value="ECO:0000318"/>
    <property type="project" value="GO_Central"/>
</dbReference>
<dbReference type="SUPFAM" id="SSF63748">
    <property type="entry name" value="Tudor/PWWP/MBT"/>
    <property type="match status" value="1"/>
</dbReference>
<evidence type="ECO:0000256" key="1">
    <source>
        <dbReference type="PROSITE-ProRule" id="PRU00117"/>
    </source>
</evidence>